<dbReference type="EMBL" id="QSQN01000029">
    <property type="protein sequence ID" value="RGK38157.1"/>
    <property type="molecule type" value="Genomic_DNA"/>
</dbReference>
<gene>
    <name evidence="1" type="ORF">DXD17_10665</name>
</gene>
<sequence length="60" mass="6603">MTDEVRDGGMNLLGKVDVWDNLIRIKSESVAQELMGMILKEFCDNDLTSSGGLCVEKSLP</sequence>
<reference evidence="1 2" key="1">
    <citation type="submission" date="2018-08" db="EMBL/GenBank/DDBJ databases">
        <title>A genome reference for cultivated species of the human gut microbiota.</title>
        <authorList>
            <person name="Zou Y."/>
            <person name="Xue W."/>
            <person name="Luo G."/>
        </authorList>
    </citation>
    <scope>NUCLEOTIDE SEQUENCE [LARGE SCALE GENOMIC DNA]</scope>
    <source>
        <strain evidence="1 2">TF11-7</strain>
    </source>
</reference>
<name>A0A3E4LKX3_9FIRM</name>
<proteinExistence type="predicted"/>
<protein>
    <submittedName>
        <fullName evidence="1">Uncharacterized protein</fullName>
    </submittedName>
</protein>
<comment type="caution">
    <text evidence="1">The sequence shown here is derived from an EMBL/GenBank/DDBJ whole genome shotgun (WGS) entry which is preliminary data.</text>
</comment>
<accession>A0A3E4LKX3</accession>
<organism evidence="1 2">
    <name type="scientific">[Ruminococcus] lactaris</name>
    <dbReference type="NCBI Taxonomy" id="46228"/>
    <lineage>
        <taxon>Bacteria</taxon>
        <taxon>Bacillati</taxon>
        <taxon>Bacillota</taxon>
        <taxon>Clostridia</taxon>
        <taxon>Lachnospirales</taxon>
        <taxon>Lachnospiraceae</taxon>
        <taxon>Mediterraneibacter</taxon>
    </lineage>
</organism>
<dbReference type="Proteomes" id="UP000260793">
    <property type="component" value="Unassembled WGS sequence"/>
</dbReference>
<dbReference type="GeneID" id="77333470"/>
<evidence type="ECO:0000313" key="2">
    <source>
        <dbReference type="Proteomes" id="UP000260793"/>
    </source>
</evidence>
<dbReference type="AlphaFoldDB" id="A0A3E4LKX3"/>
<evidence type="ECO:0000313" key="1">
    <source>
        <dbReference type="EMBL" id="RGK38157.1"/>
    </source>
</evidence>
<dbReference type="RefSeq" id="WP_005609347.1">
    <property type="nucleotide sequence ID" value="NZ_CABKOA010000040.1"/>
</dbReference>